<feature type="domain" description="DUF6534" evidence="2">
    <location>
        <begin position="171"/>
        <end position="259"/>
    </location>
</feature>
<evidence type="ECO:0000313" key="3">
    <source>
        <dbReference type="EMBL" id="EMD39832.1"/>
    </source>
</evidence>
<dbReference type="STRING" id="914234.M2RMY1"/>
<feature type="transmembrane region" description="Helical" evidence="1">
    <location>
        <begin position="169"/>
        <end position="186"/>
    </location>
</feature>
<evidence type="ECO:0000259" key="2">
    <source>
        <dbReference type="Pfam" id="PF20152"/>
    </source>
</evidence>
<gene>
    <name evidence="3" type="ORF">CERSUDRAFT_81174</name>
</gene>
<keyword evidence="1" id="KW-0812">Transmembrane</keyword>
<dbReference type="InterPro" id="IPR045339">
    <property type="entry name" value="DUF6534"/>
</dbReference>
<dbReference type="PANTHER" id="PTHR40465">
    <property type="entry name" value="CHROMOSOME 1, WHOLE GENOME SHOTGUN SEQUENCE"/>
    <property type="match status" value="1"/>
</dbReference>
<feature type="transmembrane region" description="Helical" evidence="1">
    <location>
        <begin position="15"/>
        <end position="37"/>
    </location>
</feature>
<dbReference type="Proteomes" id="UP000016930">
    <property type="component" value="Unassembled WGS sequence"/>
</dbReference>
<dbReference type="AlphaFoldDB" id="M2RMY1"/>
<dbReference type="Pfam" id="PF20152">
    <property type="entry name" value="DUF6534"/>
    <property type="match status" value="1"/>
</dbReference>
<keyword evidence="4" id="KW-1185">Reference proteome</keyword>
<evidence type="ECO:0000313" key="4">
    <source>
        <dbReference type="Proteomes" id="UP000016930"/>
    </source>
</evidence>
<dbReference type="OrthoDB" id="3270417at2759"/>
<name>M2RMY1_CERS8</name>
<feature type="transmembrane region" description="Helical" evidence="1">
    <location>
        <begin position="89"/>
        <end position="109"/>
    </location>
</feature>
<keyword evidence="1" id="KW-1133">Transmembrane helix</keyword>
<proteinExistence type="predicted"/>
<dbReference type="PANTHER" id="PTHR40465:SF1">
    <property type="entry name" value="DUF6534 DOMAIN-CONTAINING PROTEIN"/>
    <property type="match status" value="1"/>
</dbReference>
<reference evidence="3 4" key="1">
    <citation type="journal article" date="2012" name="Proc. Natl. Acad. Sci. U.S.A.">
        <title>Comparative genomics of Ceriporiopsis subvermispora and Phanerochaete chrysosporium provide insight into selective ligninolysis.</title>
        <authorList>
            <person name="Fernandez-Fueyo E."/>
            <person name="Ruiz-Duenas F.J."/>
            <person name="Ferreira P."/>
            <person name="Floudas D."/>
            <person name="Hibbett D.S."/>
            <person name="Canessa P."/>
            <person name="Larrondo L.F."/>
            <person name="James T.Y."/>
            <person name="Seelenfreund D."/>
            <person name="Lobos S."/>
            <person name="Polanco R."/>
            <person name="Tello M."/>
            <person name="Honda Y."/>
            <person name="Watanabe T."/>
            <person name="Watanabe T."/>
            <person name="Ryu J.S."/>
            <person name="Kubicek C.P."/>
            <person name="Schmoll M."/>
            <person name="Gaskell J."/>
            <person name="Hammel K.E."/>
            <person name="St John F.J."/>
            <person name="Vanden Wymelenberg A."/>
            <person name="Sabat G."/>
            <person name="Splinter BonDurant S."/>
            <person name="Syed K."/>
            <person name="Yadav J.S."/>
            <person name="Doddapaneni H."/>
            <person name="Subramanian V."/>
            <person name="Lavin J.L."/>
            <person name="Oguiza J.A."/>
            <person name="Perez G."/>
            <person name="Pisabarro A.G."/>
            <person name="Ramirez L."/>
            <person name="Santoyo F."/>
            <person name="Master E."/>
            <person name="Coutinho P.M."/>
            <person name="Henrissat B."/>
            <person name="Lombard V."/>
            <person name="Magnuson J.K."/>
            <person name="Kuees U."/>
            <person name="Hori C."/>
            <person name="Igarashi K."/>
            <person name="Samejima M."/>
            <person name="Held B.W."/>
            <person name="Barry K.W."/>
            <person name="LaButti K.M."/>
            <person name="Lapidus A."/>
            <person name="Lindquist E.A."/>
            <person name="Lucas S.M."/>
            <person name="Riley R."/>
            <person name="Salamov A.A."/>
            <person name="Hoffmeister D."/>
            <person name="Schwenk D."/>
            <person name="Hadar Y."/>
            <person name="Yarden O."/>
            <person name="de Vries R.P."/>
            <person name="Wiebenga A."/>
            <person name="Stenlid J."/>
            <person name="Eastwood D."/>
            <person name="Grigoriev I.V."/>
            <person name="Berka R.M."/>
            <person name="Blanchette R.A."/>
            <person name="Kersten P."/>
            <person name="Martinez A.T."/>
            <person name="Vicuna R."/>
            <person name="Cullen D."/>
        </authorList>
    </citation>
    <scope>NUCLEOTIDE SEQUENCE [LARGE SCALE GENOMIC DNA]</scope>
    <source>
        <strain evidence="3 4">B</strain>
    </source>
</reference>
<sequence>MAGPNLHLDDTVGCLFIGVALSLIFFSCTIAQTVFYYRNYPKDSIYLKALVASLSVLDVITLVLNLEYLGVCTVSRHANPVALESLPNFWVPEFFFSSLTFCTAQLFFIHKIWALLGDQKIRLPLTLIAIILSLVSFAGGIGVVCVASLNPSVDWILERVKIPGSTQQLTAVVTDVYITISLCIILRSSQASFKNTQTLLSQLTVYVINRGVLSATIQLLHFVTYVATYNRFTFIWMVFHIPGSKVYVNSVLATLNIRHKLRNTGFSNGQSSLSFPTIPEPSIGFVRPSTTLESTAQGGV</sequence>
<keyword evidence="1" id="KW-0472">Membrane</keyword>
<protein>
    <recommendedName>
        <fullName evidence="2">DUF6534 domain-containing protein</fullName>
    </recommendedName>
</protein>
<dbReference type="EMBL" id="KB445793">
    <property type="protein sequence ID" value="EMD39832.1"/>
    <property type="molecule type" value="Genomic_DNA"/>
</dbReference>
<accession>M2RMY1</accession>
<feature type="transmembrane region" description="Helical" evidence="1">
    <location>
        <begin position="49"/>
        <end position="69"/>
    </location>
</feature>
<dbReference type="HOGENOM" id="CLU_046025_5_1_1"/>
<evidence type="ECO:0000256" key="1">
    <source>
        <dbReference type="SAM" id="Phobius"/>
    </source>
</evidence>
<feature type="transmembrane region" description="Helical" evidence="1">
    <location>
        <begin position="207"/>
        <end position="228"/>
    </location>
</feature>
<organism evidence="3 4">
    <name type="scientific">Ceriporiopsis subvermispora (strain B)</name>
    <name type="common">White-rot fungus</name>
    <name type="synonym">Gelatoporia subvermispora</name>
    <dbReference type="NCBI Taxonomy" id="914234"/>
    <lineage>
        <taxon>Eukaryota</taxon>
        <taxon>Fungi</taxon>
        <taxon>Dikarya</taxon>
        <taxon>Basidiomycota</taxon>
        <taxon>Agaricomycotina</taxon>
        <taxon>Agaricomycetes</taxon>
        <taxon>Polyporales</taxon>
        <taxon>Gelatoporiaceae</taxon>
        <taxon>Gelatoporia</taxon>
    </lineage>
</organism>
<feature type="transmembrane region" description="Helical" evidence="1">
    <location>
        <begin position="121"/>
        <end position="149"/>
    </location>
</feature>
<feature type="transmembrane region" description="Helical" evidence="1">
    <location>
        <begin position="234"/>
        <end position="255"/>
    </location>
</feature>